<dbReference type="Pfam" id="PF00675">
    <property type="entry name" value="Peptidase_M16"/>
    <property type="match status" value="1"/>
</dbReference>
<evidence type="ECO:0000256" key="3">
    <source>
        <dbReference type="ARBA" id="ARBA00023128"/>
    </source>
</evidence>
<dbReference type="Gene3D" id="3.30.830.10">
    <property type="entry name" value="Metalloenzyme, LuxS/M16 peptidase-like"/>
    <property type="match status" value="2"/>
</dbReference>
<dbReference type="PANTHER" id="PTHR11851">
    <property type="entry name" value="METALLOPROTEASE"/>
    <property type="match status" value="1"/>
</dbReference>
<dbReference type="GO" id="GO:0005739">
    <property type="term" value="C:mitochondrion"/>
    <property type="evidence" value="ECO:0007669"/>
    <property type="project" value="UniProtKB-SubCell"/>
</dbReference>
<organism evidence="8">
    <name type="scientific">Brugia pahangi</name>
    <name type="common">Filarial nematode worm</name>
    <dbReference type="NCBI Taxonomy" id="6280"/>
    <lineage>
        <taxon>Eukaryota</taxon>
        <taxon>Metazoa</taxon>
        <taxon>Ecdysozoa</taxon>
        <taxon>Nematoda</taxon>
        <taxon>Chromadorea</taxon>
        <taxon>Rhabditida</taxon>
        <taxon>Spirurina</taxon>
        <taxon>Spiruromorpha</taxon>
        <taxon>Filarioidea</taxon>
        <taxon>Onchocercidae</taxon>
        <taxon>Brugia</taxon>
    </lineage>
</organism>
<gene>
    <name evidence="6" type="ORF">BPAG_LOCUS275</name>
</gene>
<sequence>MLSRQWYTVSKRFSSISVSARNAISVAEEKISRLPNGLTVASVDLGGPVSQLVVAYRAGTRYEMPSEAGLVHHIRNCIGGDSQRYYGAQLLWQCGSAGATVNGMMTRDLLAVQMSVIRDRAPVGLSLLGELAQPAFKPWDVEHCNATLRIDRNYLKAYDLLLEDLHDAAFRSGSLGNYLYAKEETVGKFSHCKMEKFAASQMVTGNAVLVGVNIPHDQILDYASSQFTLPEGSSILPKPSPYCGGEKRHKNLMKEAHVAIAGRGASLKSRKSLAVQAILSAAIGQGAVTKYAAGVGQGALAKAAFKASCGYPFGMSAISEVYADQGLAGIYIVSEADHIGRLCDAAIKALKSFTIDDSAFQASKNMAAMNILNRAESAENMAVDRAAQILATGEAETVSDLLREVASITMADITKAADQMKSKLTLASYGNIYQVPYLDQL</sequence>
<dbReference type="InterPro" id="IPR011765">
    <property type="entry name" value="Pept_M16_N"/>
</dbReference>
<protein>
    <submittedName>
        <fullName evidence="8">Peptidase_M16 domain-containing protein</fullName>
    </submittedName>
</protein>
<accession>A0A0N4SX83</accession>
<dbReference type="EMBL" id="UZAD01000011">
    <property type="protein sequence ID" value="VDN81461.1"/>
    <property type="molecule type" value="Genomic_DNA"/>
</dbReference>
<keyword evidence="2" id="KW-0809">Transit peptide</keyword>
<dbReference type="InterPro" id="IPR011249">
    <property type="entry name" value="Metalloenz_LuxS/M16"/>
</dbReference>
<evidence type="ECO:0000256" key="1">
    <source>
        <dbReference type="ARBA" id="ARBA00004173"/>
    </source>
</evidence>
<proteinExistence type="predicted"/>
<dbReference type="InterPro" id="IPR050361">
    <property type="entry name" value="MPP/UQCRC_Complex"/>
</dbReference>
<dbReference type="GO" id="GO:0016020">
    <property type="term" value="C:membrane"/>
    <property type="evidence" value="ECO:0007669"/>
    <property type="project" value="UniProtKB-ARBA"/>
</dbReference>
<dbReference type="FunFam" id="3.30.830.10:FF:000021">
    <property type="entry name" value="Cytochrome b-c1 complex subunit 2"/>
    <property type="match status" value="1"/>
</dbReference>
<dbReference type="WBParaSite" id="BPAG_0000027401-mRNA-1">
    <property type="protein sequence ID" value="BPAG_0000027401-mRNA-1"/>
    <property type="gene ID" value="BPAG_0000027401"/>
</dbReference>
<dbReference type="AlphaFoldDB" id="A0A0N4SX83"/>
<reference evidence="8" key="1">
    <citation type="submission" date="2017-02" db="UniProtKB">
        <authorList>
            <consortium name="WormBaseParasite"/>
        </authorList>
    </citation>
    <scope>IDENTIFICATION</scope>
</reference>
<keyword evidence="7" id="KW-1185">Reference proteome</keyword>
<dbReference type="STRING" id="6280.A0A0N4SX83"/>
<evidence type="ECO:0000259" key="5">
    <source>
        <dbReference type="Pfam" id="PF05193"/>
    </source>
</evidence>
<reference evidence="6 7" key="2">
    <citation type="submission" date="2018-11" db="EMBL/GenBank/DDBJ databases">
        <authorList>
            <consortium name="Pathogen Informatics"/>
        </authorList>
    </citation>
    <scope>NUCLEOTIDE SEQUENCE [LARGE SCALE GENOMIC DNA]</scope>
</reference>
<comment type="subcellular location">
    <subcellularLocation>
        <location evidence="1">Mitochondrion</location>
    </subcellularLocation>
</comment>
<feature type="domain" description="Peptidase M16 N-terminal" evidence="4">
    <location>
        <begin position="41"/>
        <end position="180"/>
    </location>
</feature>
<evidence type="ECO:0000313" key="7">
    <source>
        <dbReference type="Proteomes" id="UP000278627"/>
    </source>
</evidence>
<evidence type="ECO:0000256" key="2">
    <source>
        <dbReference type="ARBA" id="ARBA00022946"/>
    </source>
</evidence>
<dbReference type="FunFam" id="3.30.830.10:FF:000039">
    <property type="entry name" value="Ubiquinol-cytochrome c reductase core subunit 2"/>
    <property type="match status" value="1"/>
</dbReference>
<dbReference type="PANTHER" id="PTHR11851:SF226">
    <property type="entry name" value="CYTOCHROME B-C1 COMPLEX SUBUNIT 2, MITOCHONDRIAL"/>
    <property type="match status" value="1"/>
</dbReference>
<dbReference type="GO" id="GO:0046872">
    <property type="term" value="F:metal ion binding"/>
    <property type="evidence" value="ECO:0007669"/>
    <property type="project" value="InterPro"/>
</dbReference>
<feature type="domain" description="Peptidase M16 C-terminal" evidence="5">
    <location>
        <begin position="193"/>
        <end position="358"/>
    </location>
</feature>
<dbReference type="InterPro" id="IPR007863">
    <property type="entry name" value="Peptidase_M16_C"/>
</dbReference>
<dbReference type="Pfam" id="PF05193">
    <property type="entry name" value="Peptidase_M16_C"/>
    <property type="match status" value="1"/>
</dbReference>
<evidence type="ECO:0000313" key="6">
    <source>
        <dbReference type="EMBL" id="VDN81461.1"/>
    </source>
</evidence>
<dbReference type="SUPFAM" id="SSF63411">
    <property type="entry name" value="LuxS/MPP-like metallohydrolase"/>
    <property type="match status" value="2"/>
</dbReference>
<keyword evidence="3" id="KW-0496">Mitochondrion</keyword>
<dbReference type="Proteomes" id="UP000278627">
    <property type="component" value="Unassembled WGS sequence"/>
</dbReference>
<evidence type="ECO:0000259" key="4">
    <source>
        <dbReference type="Pfam" id="PF00675"/>
    </source>
</evidence>
<evidence type="ECO:0000313" key="8">
    <source>
        <dbReference type="WBParaSite" id="BPAG_0000027401-mRNA-1"/>
    </source>
</evidence>
<name>A0A0N4SX83_BRUPA</name>